<name>A0A7W8QT22_9ACTN</name>
<feature type="compositionally biased region" description="Pro residues" evidence="1">
    <location>
        <begin position="174"/>
        <end position="188"/>
    </location>
</feature>
<accession>A0A7W8QT22</accession>
<organism evidence="2 3">
    <name type="scientific">Nocardiopsis composta</name>
    <dbReference type="NCBI Taxonomy" id="157465"/>
    <lineage>
        <taxon>Bacteria</taxon>
        <taxon>Bacillati</taxon>
        <taxon>Actinomycetota</taxon>
        <taxon>Actinomycetes</taxon>
        <taxon>Streptosporangiales</taxon>
        <taxon>Nocardiopsidaceae</taxon>
        <taxon>Nocardiopsis</taxon>
    </lineage>
</organism>
<dbReference type="EMBL" id="JACHDB010000002">
    <property type="protein sequence ID" value="MBB5435946.1"/>
    <property type="molecule type" value="Genomic_DNA"/>
</dbReference>
<keyword evidence="3" id="KW-1185">Reference proteome</keyword>
<dbReference type="InterPro" id="IPR014942">
    <property type="entry name" value="AbiEii"/>
</dbReference>
<feature type="region of interest" description="Disordered" evidence="1">
    <location>
        <begin position="171"/>
        <end position="193"/>
    </location>
</feature>
<reference evidence="2 3" key="1">
    <citation type="submission" date="2020-08" db="EMBL/GenBank/DDBJ databases">
        <title>Sequencing the genomes of 1000 actinobacteria strains.</title>
        <authorList>
            <person name="Klenk H.-P."/>
        </authorList>
    </citation>
    <scope>NUCLEOTIDE SEQUENCE [LARGE SCALE GENOMIC DNA]</scope>
    <source>
        <strain evidence="2 3">DSM 44551</strain>
    </source>
</reference>
<evidence type="ECO:0000256" key="1">
    <source>
        <dbReference type="SAM" id="MobiDB-lite"/>
    </source>
</evidence>
<dbReference type="Pfam" id="PF08843">
    <property type="entry name" value="AbiEii"/>
    <property type="match status" value="1"/>
</dbReference>
<proteinExistence type="predicted"/>
<protein>
    <recommendedName>
        <fullName evidence="4">Nucleotidyl transferase AbiEii/AbiGii toxin family protein</fullName>
    </recommendedName>
</protein>
<dbReference type="AlphaFoldDB" id="A0A7W8QT22"/>
<evidence type="ECO:0008006" key="4">
    <source>
        <dbReference type="Google" id="ProtNLM"/>
    </source>
</evidence>
<dbReference type="RefSeq" id="WP_312893935.1">
    <property type="nucleotide sequence ID" value="NZ_BAAAJD010000089.1"/>
</dbReference>
<evidence type="ECO:0000313" key="3">
    <source>
        <dbReference type="Proteomes" id="UP000572635"/>
    </source>
</evidence>
<comment type="caution">
    <text evidence="2">The sequence shown here is derived from an EMBL/GenBank/DDBJ whole genome shotgun (WGS) entry which is preliminary data.</text>
</comment>
<gene>
    <name evidence="2" type="ORF">HDA36_006094</name>
</gene>
<dbReference type="Proteomes" id="UP000572635">
    <property type="component" value="Unassembled WGS sequence"/>
</dbReference>
<sequence>MVTYHGHGTLTGELAVARERSEALATAGFPVLRTKIEAAPADHGVPADRAAAEALPEWCYFEHHVKLLLPGDADLAALAALVEPHSARLSRNARKVRADGAQERFVTQRCSRVGRPHAGGMLGRLLTALRRHGLSQVTPQNPGFGIVSMEQEFVVYDSALSLDAGWMDAAPVEADPPAPDDAGPPSPPAAHRHGYPATHLPVTGGLHARQEKVFDPALKHFDHAYRPGEPVFADPELGERWWAAQRRAMEQVLTAVADSPWADRLMLRGSMVMPLWAGEAARRPRDLDWVVIDEEMDASGLEGSRLFGEVVAAIGETLPTTPAGPWFDTGAVRIDGIWTYDRVPGSRIVIPWHDDDGLPPGTVQLDVVFNEPLPLPPVRAAIPVDGGARSVRLPVAGADLSLAWKVQWLYSDMYPQGKDLYDAVLLGERTRVPRAVLVDLLRPELGDGADRVDERYLRRSSGMDEEDWAHFTRDCPWVRGSLEEWLDRFERALAPSFADG</sequence>
<evidence type="ECO:0000313" key="2">
    <source>
        <dbReference type="EMBL" id="MBB5435946.1"/>
    </source>
</evidence>